<sequence length="1319" mass="151534">MVNSRQLVAPIDDSLKNHIAEAVAAALDEQVNKSIDAINQYVKGVCTRQDYLCAEIKKLSSEAFTSTTPNRSNNPKISIMAKIEFPKFSENVLLGGCIDGRCVVGVYVEALLKRFCSTYEDPMTDLKNISQKGGLVQVYIDSFDILMNKVEVTEAQAISFFLGGLDKDIEMSVRMFKPHSLADAHCLSKLQEANNNVSKKYTKALLPTPRYNQHYNSTFTKHRVVLLLIPLGGCEMILGVVRKWPSEEHHSLHYNGCRESREINKPTDAHPSLSPLLHKYEKMRMCEEDIQKTAFRTHQGHYEFLVMPFGLTNAPSSFQALMNEVFAPFMRKFVLVFFDDILEFVMKTDASDEGIGAVLQQRGHRIAFLCRSLAPKHKGLSIYEKELWAVVYALEKWRRVVIVAVARENVGSQVVQNSRIRCYNCKEYGHVSKECQKSKRAKDAAYHKKRCYCEFEAHYMYMAHIQVTPDAADISGPIFDAEPLQKVQNDDDDNYNVFDNDREHLEQPKSVNEPYSVEQDEHNIITDSLDMCYDTEQDDHDDTDELAQERDLLASLIEKLKREIDDSENRNKFLESSNKALVDKLEGEIEDFKTKNKSLESSNNHFKEANNELSKTNQLMFKDLKKFQAELDRYHDVNYASKVAIDYMKKEIFAHQETISMMSQEKEARIKFYKTHEDKEVDKVITLENKVKVLDDIVYITVQSVQIMNMLNRNCKTSFAKPEFLKKAQRANPRLYDIGVILTTSVSRPHLKSNRMGDRVMPNNSQGKKQEVEDHHRKFKFLNNKTSITVFNDSLNARTLNVNFVYFTCGKCILNNSHDMCVLHYINGVNFRTRQPIVVPISTKEPKQNVNQSVATSYKKIVATKSTVKKPKNIIKKIYKQVSKTCSWWYPKFTPSRYKWKPKSPIGNINTNGNDLLTGSHDTNLYSITLQETSIPNPIFLMAKATSSQAWLWHRRLLPLNFDTINLLSKNDIVSGLPKLKFIKDHLCSSCELGKDKRNSFHTKTTPSSKRWLQLLHMDLYGLMRVESINGKKYVLVIVDDYSRYTWTYFLRSKEETPAVLIDFLTLVQKGLHAQEGIDFEESFAPVARLEAIRLFIAYAAYKSFLVYQMYIKTIFLYGLLKEEVYVNQPDGFVDPSHLDQVYHLKKALYGLKQPPRAWYDELSNFLVSKGSSKGSIDQTLLITKHGEDILLVQIYVDDIIFGSTNPKLSKRFEKLMHNKFEMSMIEELKFFLGTQFHKSPCGIFINQAKYAQEILIKHGMTSCDSIGTPMATKHLDADLSGTPIDQTKYRSMIEALMYLKASRHTCNILLCSLSSETD</sequence>
<organism evidence="15">
    <name type="scientific">Tanacetum cinerariifolium</name>
    <name type="common">Dalmatian daisy</name>
    <name type="synonym">Chrysanthemum cinerariifolium</name>
    <dbReference type="NCBI Taxonomy" id="118510"/>
    <lineage>
        <taxon>Eukaryota</taxon>
        <taxon>Viridiplantae</taxon>
        <taxon>Streptophyta</taxon>
        <taxon>Embryophyta</taxon>
        <taxon>Tracheophyta</taxon>
        <taxon>Spermatophyta</taxon>
        <taxon>Magnoliopsida</taxon>
        <taxon>eudicotyledons</taxon>
        <taxon>Gunneridae</taxon>
        <taxon>Pentapetalae</taxon>
        <taxon>asterids</taxon>
        <taxon>campanulids</taxon>
        <taxon>Asterales</taxon>
        <taxon>Asteraceae</taxon>
        <taxon>Asteroideae</taxon>
        <taxon>Anthemideae</taxon>
        <taxon>Anthemidinae</taxon>
        <taxon>Tanacetum</taxon>
    </lineage>
</organism>
<dbReference type="Pfam" id="PF07727">
    <property type="entry name" value="RVT_2"/>
    <property type="match status" value="1"/>
</dbReference>
<dbReference type="SUPFAM" id="SSF57756">
    <property type="entry name" value="Retrovirus zinc finger-like domains"/>
    <property type="match status" value="1"/>
</dbReference>
<dbReference type="InterPro" id="IPR025724">
    <property type="entry name" value="GAG-pre-integrase_dom"/>
</dbReference>
<keyword evidence="6" id="KW-0255">Endonuclease</keyword>
<dbReference type="PANTHER" id="PTHR24559:SF450">
    <property type="entry name" value="RNA-DIRECTED DNA POLYMERASE HOMOLOG"/>
    <property type="match status" value="1"/>
</dbReference>
<reference evidence="15" key="1">
    <citation type="journal article" date="2019" name="Sci. Rep.">
        <title>Draft genome of Tanacetum cinerariifolium, the natural source of mosquito coil.</title>
        <authorList>
            <person name="Yamashiro T."/>
            <person name="Shiraishi A."/>
            <person name="Satake H."/>
            <person name="Nakayama K."/>
        </authorList>
    </citation>
    <scope>NUCLEOTIDE SEQUENCE</scope>
</reference>
<keyword evidence="2" id="KW-0808">Transferase</keyword>
<dbReference type="SMART" id="SM00343">
    <property type="entry name" value="ZnF_C2HC"/>
    <property type="match status" value="1"/>
</dbReference>
<dbReference type="InterPro" id="IPR001878">
    <property type="entry name" value="Znf_CCHC"/>
</dbReference>
<dbReference type="Pfam" id="PF13976">
    <property type="entry name" value="gag_pre-integrs"/>
    <property type="match status" value="1"/>
</dbReference>
<keyword evidence="5" id="KW-0064">Aspartyl protease</keyword>
<evidence type="ECO:0000256" key="7">
    <source>
        <dbReference type="ARBA" id="ARBA00022801"/>
    </source>
</evidence>
<name>A0A699GT17_TANCI</name>
<dbReference type="InterPro" id="IPR012337">
    <property type="entry name" value="RNaseH-like_sf"/>
</dbReference>
<keyword evidence="10" id="KW-0862">Zinc</keyword>
<dbReference type="GO" id="GO:0003677">
    <property type="term" value="F:DNA binding"/>
    <property type="evidence" value="ECO:0007669"/>
    <property type="project" value="UniProtKB-KW"/>
</dbReference>
<evidence type="ECO:0000256" key="2">
    <source>
        <dbReference type="ARBA" id="ARBA00022679"/>
    </source>
</evidence>
<evidence type="ECO:0000256" key="8">
    <source>
        <dbReference type="ARBA" id="ARBA00022918"/>
    </source>
</evidence>
<feature type="domain" description="CCHC-type" evidence="13">
    <location>
        <begin position="421"/>
        <end position="437"/>
    </location>
</feature>
<accession>A0A699GT17</accession>
<dbReference type="EMBL" id="BKCJ010040980">
    <property type="protein sequence ID" value="GEV98435.1"/>
    <property type="molecule type" value="Genomic_DNA"/>
</dbReference>
<keyword evidence="8" id="KW-0695">RNA-directed DNA polymerase</keyword>
<dbReference type="CDD" id="cd01647">
    <property type="entry name" value="RT_LTR"/>
    <property type="match status" value="1"/>
</dbReference>
<evidence type="ECO:0000259" key="13">
    <source>
        <dbReference type="PROSITE" id="PS50158"/>
    </source>
</evidence>
<dbReference type="GO" id="GO:0004519">
    <property type="term" value="F:endonuclease activity"/>
    <property type="evidence" value="ECO:0007669"/>
    <property type="project" value="UniProtKB-KW"/>
</dbReference>
<comment type="caution">
    <text evidence="15">The sequence shown here is derived from an EMBL/GenBank/DDBJ whole genome shotgun (WGS) entry which is preliminary data.</text>
</comment>
<keyword evidence="4" id="KW-0540">Nuclease</keyword>
<dbReference type="FunFam" id="3.10.10.10:FF:000007">
    <property type="entry name" value="Retrovirus-related Pol polyprotein from transposon 17.6-like Protein"/>
    <property type="match status" value="1"/>
</dbReference>
<dbReference type="InterPro" id="IPR005162">
    <property type="entry name" value="Retrotrans_gag_dom"/>
</dbReference>
<dbReference type="GO" id="GO:0003964">
    <property type="term" value="F:RNA-directed DNA polymerase activity"/>
    <property type="evidence" value="ECO:0007669"/>
    <property type="project" value="UniProtKB-KW"/>
</dbReference>
<evidence type="ECO:0000256" key="6">
    <source>
        <dbReference type="ARBA" id="ARBA00022759"/>
    </source>
</evidence>
<dbReference type="GO" id="GO:0006508">
    <property type="term" value="P:proteolysis"/>
    <property type="evidence" value="ECO:0007669"/>
    <property type="project" value="UniProtKB-KW"/>
</dbReference>
<keyword evidence="10" id="KW-0479">Metal-binding</keyword>
<evidence type="ECO:0000256" key="11">
    <source>
        <dbReference type="SAM" id="Coils"/>
    </source>
</evidence>
<keyword evidence="10" id="KW-0863">Zinc-finger</keyword>
<dbReference type="InterPro" id="IPR013103">
    <property type="entry name" value="RVT_2"/>
</dbReference>
<dbReference type="Pfam" id="PF00098">
    <property type="entry name" value="zf-CCHC"/>
    <property type="match status" value="1"/>
</dbReference>
<dbReference type="GO" id="GO:0015074">
    <property type="term" value="P:DNA integration"/>
    <property type="evidence" value="ECO:0007669"/>
    <property type="project" value="InterPro"/>
</dbReference>
<dbReference type="Pfam" id="PF03732">
    <property type="entry name" value="Retrotrans_gag"/>
    <property type="match status" value="1"/>
</dbReference>
<dbReference type="PANTHER" id="PTHR24559">
    <property type="entry name" value="TRANSPOSON TY3-I GAG-POL POLYPROTEIN"/>
    <property type="match status" value="1"/>
</dbReference>
<evidence type="ECO:0000259" key="14">
    <source>
        <dbReference type="PROSITE" id="PS50994"/>
    </source>
</evidence>
<evidence type="ECO:0000256" key="5">
    <source>
        <dbReference type="ARBA" id="ARBA00022750"/>
    </source>
</evidence>
<dbReference type="Gene3D" id="3.30.420.10">
    <property type="entry name" value="Ribonuclease H-like superfamily/Ribonuclease H"/>
    <property type="match status" value="1"/>
</dbReference>
<dbReference type="Gene3D" id="4.10.60.10">
    <property type="entry name" value="Zinc finger, CCHC-type"/>
    <property type="match status" value="1"/>
</dbReference>
<feature type="domain" description="Integrase catalytic" evidence="14">
    <location>
        <begin position="1003"/>
        <end position="1105"/>
    </location>
</feature>
<evidence type="ECO:0000256" key="3">
    <source>
        <dbReference type="ARBA" id="ARBA00022695"/>
    </source>
</evidence>
<dbReference type="Gene3D" id="3.10.10.10">
    <property type="entry name" value="HIV Type 1 Reverse Transcriptase, subunit A, domain 1"/>
    <property type="match status" value="1"/>
</dbReference>
<dbReference type="InterPro" id="IPR043502">
    <property type="entry name" value="DNA/RNA_pol_sf"/>
</dbReference>
<keyword evidence="9" id="KW-0238">DNA-binding</keyword>
<keyword evidence="7" id="KW-0378">Hydrolase</keyword>
<dbReference type="SUPFAM" id="SSF53098">
    <property type="entry name" value="Ribonuclease H-like"/>
    <property type="match status" value="1"/>
</dbReference>
<evidence type="ECO:0000256" key="12">
    <source>
        <dbReference type="SAM" id="MobiDB-lite"/>
    </source>
</evidence>
<dbReference type="PROSITE" id="PS50994">
    <property type="entry name" value="INTEGRASE"/>
    <property type="match status" value="1"/>
</dbReference>
<evidence type="ECO:0000256" key="9">
    <source>
        <dbReference type="ARBA" id="ARBA00023125"/>
    </source>
</evidence>
<protein>
    <submittedName>
        <fullName evidence="15">Copia protein</fullName>
    </submittedName>
</protein>
<dbReference type="InterPro" id="IPR001584">
    <property type="entry name" value="Integrase_cat-core"/>
</dbReference>
<dbReference type="Pfam" id="PF17919">
    <property type="entry name" value="RT_RNaseH_2"/>
    <property type="match status" value="1"/>
</dbReference>
<feature type="region of interest" description="Disordered" evidence="12">
    <location>
        <begin position="752"/>
        <end position="771"/>
    </location>
</feature>
<dbReference type="SUPFAM" id="SSF56672">
    <property type="entry name" value="DNA/RNA polymerases"/>
    <property type="match status" value="2"/>
</dbReference>
<keyword evidence="11" id="KW-0175">Coiled coil</keyword>
<gene>
    <name evidence="15" type="ORF">Tci_170412</name>
</gene>
<keyword evidence="3" id="KW-0548">Nucleotidyltransferase</keyword>
<dbReference type="PROSITE" id="PS50158">
    <property type="entry name" value="ZF_CCHC"/>
    <property type="match status" value="1"/>
</dbReference>
<evidence type="ECO:0000256" key="1">
    <source>
        <dbReference type="ARBA" id="ARBA00022670"/>
    </source>
</evidence>
<dbReference type="GO" id="GO:0004190">
    <property type="term" value="F:aspartic-type endopeptidase activity"/>
    <property type="evidence" value="ECO:0007669"/>
    <property type="project" value="UniProtKB-KW"/>
</dbReference>
<dbReference type="InterPro" id="IPR053134">
    <property type="entry name" value="RNA-dir_DNA_polymerase"/>
</dbReference>
<proteinExistence type="predicted"/>
<dbReference type="InterPro" id="IPR041577">
    <property type="entry name" value="RT_RNaseH_2"/>
</dbReference>
<keyword evidence="1" id="KW-0645">Protease</keyword>
<dbReference type="Gene3D" id="3.30.70.270">
    <property type="match status" value="1"/>
</dbReference>
<evidence type="ECO:0000256" key="10">
    <source>
        <dbReference type="PROSITE-ProRule" id="PRU00047"/>
    </source>
</evidence>
<dbReference type="InterPro" id="IPR043128">
    <property type="entry name" value="Rev_trsase/Diguanyl_cyclase"/>
</dbReference>
<dbReference type="InterPro" id="IPR036875">
    <property type="entry name" value="Znf_CCHC_sf"/>
</dbReference>
<evidence type="ECO:0000256" key="4">
    <source>
        <dbReference type="ARBA" id="ARBA00022722"/>
    </source>
</evidence>
<dbReference type="InterPro" id="IPR036397">
    <property type="entry name" value="RNaseH_sf"/>
</dbReference>
<evidence type="ECO:0000313" key="15">
    <source>
        <dbReference type="EMBL" id="GEV98435.1"/>
    </source>
</evidence>
<dbReference type="GO" id="GO:0008270">
    <property type="term" value="F:zinc ion binding"/>
    <property type="evidence" value="ECO:0007669"/>
    <property type="project" value="UniProtKB-KW"/>
</dbReference>
<feature type="coiled-coil region" evidence="11">
    <location>
        <begin position="543"/>
        <end position="619"/>
    </location>
</feature>